<dbReference type="EMBL" id="SMDC01000007">
    <property type="protein sequence ID" value="TCW35076.1"/>
    <property type="molecule type" value="Genomic_DNA"/>
</dbReference>
<accession>A0A4R4A974</accession>
<comment type="subcellular location">
    <subcellularLocation>
        <location evidence="1">Cell inner membrane</location>
        <topology evidence="1">Multi-pass membrane protein</topology>
    </subcellularLocation>
</comment>
<keyword evidence="4" id="KW-0997">Cell inner membrane</keyword>
<dbReference type="Pfam" id="PF12832">
    <property type="entry name" value="MFS_1_like"/>
    <property type="match status" value="1"/>
</dbReference>
<dbReference type="PROSITE" id="PS50850">
    <property type="entry name" value="MFS"/>
    <property type="match status" value="1"/>
</dbReference>
<evidence type="ECO:0000256" key="5">
    <source>
        <dbReference type="ARBA" id="ARBA00022692"/>
    </source>
</evidence>
<name>A0A4R4A974_MARGR</name>
<keyword evidence="2" id="KW-0813">Transport</keyword>
<evidence type="ECO:0000256" key="7">
    <source>
        <dbReference type="ARBA" id="ARBA00023136"/>
    </source>
</evidence>
<feature type="transmembrane region" description="Helical" evidence="8">
    <location>
        <begin position="140"/>
        <end position="161"/>
    </location>
</feature>
<feature type="transmembrane region" description="Helical" evidence="8">
    <location>
        <begin position="167"/>
        <end position="186"/>
    </location>
</feature>
<feature type="transmembrane region" description="Helical" evidence="8">
    <location>
        <begin position="46"/>
        <end position="67"/>
    </location>
</feature>
<proteinExistence type="predicted"/>
<feature type="transmembrane region" description="Helical" evidence="8">
    <location>
        <begin position="363"/>
        <end position="384"/>
    </location>
</feature>
<dbReference type="AlphaFoldDB" id="A0A4R4A974"/>
<evidence type="ECO:0000256" key="2">
    <source>
        <dbReference type="ARBA" id="ARBA00022448"/>
    </source>
</evidence>
<dbReference type="PANTHER" id="PTHR23522:SF10">
    <property type="entry name" value="3-PHENYLPROPIONIC ACID TRANSPORTER-RELATED"/>
    <property type="match status" value="1"/>
</dbReference>
<dbReference type="Gene3D" id="1.20.1250.20">
    <property type="entry name" value="MFS general substrate transporter like domains"/>
    <property type="match status" value="2"/>
</dbReference>
<feature type="transmembrane region" description="Helical" evidence="8">
    <location>
        <begin position="274"/>
        <end position="298"/>
    </location>
</feature>
<reference evidence="10 11" key="1">
    <citation type="submission" date="2019-03" db="EMBL/GenBank/DDBJ databases">
        <title>Genomic Encyclopedia of Type Strains, Phase IV (KMG-IV): sequencing the most valuable type-strain genomes for metagenomic binning, comparative biology and taxonomic classification.</title>
        <authorList>
            <person name="Goeker M."/>
        </authorList>
    </citation>
    <scope>NUCLEOTIDE SEQUENCE [LARGE SCALE GENOMIC DNA]</scope>
    <source>
        <strain evidence="10 11">DSM 203</strain>
    </source>
</reference>
<dbReference type="NCBIfam" id="NF037955">
    <property type="entry name" value="mfs"/>
    <property type="match status" value="1"/>
</dbReference>
<evidence type="ECO:0000256" key="3">
    <source>
        <dbReference type="ARBA" id="ARBA00022475"/>
    </source>
</evidence>
<dbReference type="SUPFAM" id="SSF103473">
    <property type="entry name" value="MFS general substrate transporter"/>
    <property type="match status" value="1"/>
</dbReference>
<feature type="transmembrane region" description="Helical" evidence="8">
    <location>
        <begin position="21"/>
        <end position="40"/>
    </location>
</feature>
<dbReference type="GO" id="GO:0030395">
    <property type="term" value="F:lactose binding"/>
    <property type="evidence" value="ECO:0007669"/>
    <property type="project" value="TreeGrafter"/>
</dbReference>
<dbReference type="Proteomes" id="UP000295247">
    <property type="component" value="Unassembled WGS sequence"/>
</dbReference>
<keyword evidence="6 8" id="KW-1133">Transmembrane helix</keyword>
<evidence type="ECO:0000259" key="9">
    <source>
        <dbReference type="PROSITE" id="PS50850"/>
    </source>
</evidence>
<feature type="domain" description="Major facilitator superfamily (MFS) profile" evidence="9">
    <location>
        <begin position="208"/>
        <end position="395"/>
    </location>
</feature>
<sequence>MRAPVAPRAPVMPYWRLSGYYFFYFASLGALVPYWGLYLQDRGFDALAIGQLMAILYATKVVAPLVWGQLADRSGRRMPLVRLAALLSVVLFGLIFFGEGFWATALAMALFSFFWNASLPQLEAVTFNHLRRRPTRYALVRVWGSVGFVLVVVALGMALHVQSFAILPWWVLALLLGIWLTSLVIPDSAPVHAKGTEPRIGALLRRPAVLAFFAACLLMQLAHGIYYAFYSIHLEANGYGTDAVGGLWALGVVAEVAIFLVMHRLLERFGARRVLLWSLALAVVRWLVIGAWVELLWLQVLAQLLHAATFATFHAAAIHWVHHAFPGRTQGRGQALYSALSFGAGGAAGSLIGGLLWEDAGALVTFGGAALASAVAWVLAWGWVDRPAPAAVRHA</sequence>
<dbReference type="InterPro" id="IPR036259">
    <property type="entry name" value="MFS_trans_sf"/>
</dbReference>
<evidence type="ECO:0000256" key="4">
    <source>
        <dbReference type="ARBA" id="ARBA00022519"/>
    </source>
</evidence>
<feature type="transmembrane region" description="Helical" evidence="8">
    <location>
        <begin position="207"/>
        <end position="232"/>
    </location>
</feature>
<dbReference type="PANTHER" id="PTHR23522">
    <property type="entry name" value="BLL5896 PROTEIN"/>
    <property type="match status" value="1"/>
</dbReference>
<keyword evidence="7 8" id="KW-0472">Membrane</keyword>
<organism evidence="10 11">
    <name type="scientific">Marichromatium gracile</name>
    <name type="common">Chromatium gracile</name>
    <dbReference type="NCBI Taxonomy" id="1048"/>
    <lineage>
        <taxon>Bacteria</taxon>
        <taxon>Pseudomonadati</taxon>
        <taxon>Pseudomonadota</taxon>
        <taxon>Gammaproteobacteria</taxon>
        <taxon>Chromatiales</taxon>
        <taxon>Chromatiaceae</taxon>
        <taxon>Marichromatium</taxon>
    </lineage>
</organism>
<protein>
    <submittedName>
        <fullName evidence="10">PPP family 3-phenylpropionic acid transporter</fullName>
    </submittedName>
</protein>
<evidence type="ECO:0000256" key="8">
    <source>
        <dbReference type="SAM" id="Phobius"/>
    </source>
</evidence>
<dbReference type="CDD" id="cd17335">
    <property type="entry name" value="MFS_MFSD6"/>
    <property type="match status" value="1"/>
</dbReference>
<feature type="transmembrane region" description="Helical" evidence="8">
    <location>
        <begin position="304"/>
        <end position="323"/>
    </location>
</feature>
<dbReference type="InterPro" id="IPR020846">
    <property type="entry name" value="MFS_dom"/>
</dbReference>
<gene>
    <name evidence="10" type="ORF">EDC29_10715</name>
</gene>
<evidence type="ECO:0000313" key="10">
    <source>
        <dbReference type="EMBL" id="TCW35076.1"/>
    </source>
</evidence>
<dbReference type="InterPro" id="IPR024989">
    <property type="entry name" value="MFS_assoc_dom"/>
</dbReference>
<feature type="transmembrane region" description="Helical" evidence="8">
    <location>
        <begin position="244"/>
        <end position="262"/>
    </location>
</feature>
<feature type="transmembrane region" description="Helical" evidence="8">
    <location>
        <begin position="102"/>
        <end position="119"/>
    </location>
</feature>
<keyword evidence="3" id="KW-1003">Cell membrane</keyword>
<dbReference type="PIRSF" id="PIRSF004925">
    <property type="entry name" value="HcaT"/>
    <property type="match status" value="1"/>
</dbReference>
<evidence type="ECO:0000256" key="1">
    <source>
        <dbReference type="ARBA" id="ARBA00004429"/>
    </source>
</evidence>
<dbReference type="GO" id="GO:0005886">
    <property type="term" value="C:plasma membrane"/>
    <property type="evidence" value="ECO:0007669"/>
    <property type="project" value="UniProtKB-SubCell"/>
</dbReference>
<dbReference type="InterPro" id="IPR026032">
    <property type="entry name" value="HcaT-like"/>
</dbReference>
<dbReference type="GO" id="GO:0015528">
    <property type="term" value="F:lactose:proton symporter activity"/>
    <property type="evidence" value="ECO:0007669"/>
    <property type="project" value="TreeGrafter"/>
</dbReference>
<comment type="caution">
    <text evidence="10">The sequence shown here is derived from an EMBL/GenBank/DDBJ whole genome shotgun (WGS) entry which is preliminary data.</text>
</comment>
<evidence type="ECO:0000313" key="11">
    <source>
        <dbReference type="Proteomes" id="UP000295247"/>
    </source>
</evidence>
<feature type="transmembrane region" description="Helical" evidence="8">
    <location>
        <begin position="79"/>
        <end position="96"/>
    </location>
</feature>
<feature type="transmembrane region" description="Helical" evidence="8">
    <location>
        <begin position="335"/>
        <end position="357"/>
    </location>
</feature>
<keyword evidence="5 8" id="KW-0812">Transmembrane</keyword>
<evidence type="ECO:0000256" key="6">
    <source>
        <dbReference type="ARBA" id="ARBA00022989"/>
    </source>
</evidence>